<evidence type="ECO:0000256" key="2">
    <source>
        <dbReference type="SAM" id="Phobius"/>
    </source>
</evidence>
<feature type="domain" description="Cell envelope-related transcriptional attenuator" evidence="3">
    <location>
        <begin position="81"/>
        <end position="222"/>
    </location>
</feature>
<proteinExistence type="inferred from homology"/>
<keyword evidence="2" id="KW-0472">Membrane</keyword>
<dbReference type="PANTHER" id="PTHR33392:SF6">
    <property type="entry name" value="POLYISOPRENYL-TEICHOIC ACID--PEPTIDOGLYCAN TEICHOIC ACID TRANSFERASE TAGU"/>
    <property type="match status" value="1"/>
</dbReference>
<comment type="similarity">
    <text evidence="1">Belongs to the LytR/CpsA/Psr (LCP) family.</text>
</comment>
<dbReference type="Gene3D" id="3.40.630.190">
    <property type="entry name" value="LCP protein"/>
    <property type="match status" value="1"/>
</dbReference>
<dbReference type="GeneID" id="83605185"/>
<gene>
    <name evidence="4" type="ORF">RAK27_09135</name>
</gene>
<dbReference type="EMBL" id="JAVBVO010000003">
    <property type="protein sequence ID" value="MDZ5758815.1"/>
    <property type="molecule type" value="Genomic_DNA"/>
</dbReference>
<evidence type="ECO:0000256" key="1">
    <source>
        <dbReference type="ARBA" id="ARBA00006068"/>
    </source>
</evidence>
<evidence type="ECO:0000259" key="3">
    <source>
        <dbReference type="Pfam" id="PF03816"/>
    </source>
</evidence>
<evidence type="ECO:0000313" key="4">
    <source>
        <dbReference type="EMBL" id="MDZ5758815.1"/>
    </source>
</evidence>
<accession>A0AAW9K2X6</accession>
<dbReference type="Pfam" id="PF03816">
    <property type="entry name" value="LytR_cpsA_psr"/>
    <property type="match status" value="1"/>
</dbReference>
<dbReference type="InterPro" id="IPR004474">
    <property type="entry name" value="LytR_CpsA_psr"/>
</dbReference>
<protein>
    <submittedName>
        <fullName evidence="4">LCP family protein</fullName>
    </submittedName>
</protein>
<dbReference type="InterPro" id="IPR050922">
    <property type="entry name" value="LytR/CpsA/Psr_CW_biosynth"/>
</dbReference>
<keyword evidence="2" id="KW-0812">Transmembrane</keyword>
<reference evidence="4" key="1">
    <citation type="submission" date="2023-08" db="EMBL/GenBank/DDBJ databases">
        <title>Genomic characterization of piscicolin 126 produced by Carnobacterium maltaromaticum CM22 strain isolated from salmon (Salmo salar).</title>
        <authorList>
            <person name="Gonzalez-Gragera E."/>
            <person name="Garcia-Lopez J.D."/>
            <person name="Teso-Perez C."/>
            <person name="Gimenez-Hernandez I."/>
            <person name="Peralta-Sanchez J.M."/>
            <person name="Valdivia E."/>
            <person name="Montalban-Lopez M."/>
            <person name="Martin-Platero A.M."/>
            <person name="Banos A."/>
            <person name="Martinez-Bueno M."/>
        </authorList>
    </citation>
    <scope>NUCLEOTIDE SEQUENCE</scope>
    <source>
        <strain evidence="4">CM22</strain>
    </source>
</reference>
<dbReference type="PANTHER" id="PTHR33392">
    <property type="entry name" value="POLYISOPRENYL-TEICHOIC ACID--PEPTIDOGLYCAN TEICHOIC ACID TRANSFERASE TAGU"/>
    <property type="match status" value="1"/>
</dbReference>
<evidence type="ECO:0000313" key="5">
    <source>
        <dbReference type="Proteomes" id="UP001290462"/>
    </source>
</evidence>
<keyword evidence="2" id="KW-1133">Transmembrane helix</keyword>
<sequence>MKKTNKIIVIIGVLIVGVLGGMGAFAYKMYSDVTNVTDKIHNEVSTEKKREEKVKVSREDPFSIALLGIDTGDFGRVDQGRSDSVTVLTVNPKTKQTKILSVPRDTYTEISGFNKKDKIAHAYAFGGIETALNTLQNLLDIPIDYYISIDMGAAEKIIDAIGGVDVNSPLAFELDGIAFKKGPAHLNGEEALAYTRMRYDDPKGDYGRQARQREVLENIIKEGATLSSLMKYKDVLTVIEDNMKTNLSIDEMFEIQKNYRSAADTIEQVQLVGEGEMLNEVSYEMIPQDEIERVSTILKNELDI</sequence>
<feature type="transmembrane region" description="Helical" evidence="2">
    <location>
        <begin position="7"/>
        <end position="27"/>
    </location>
</feature>
<dbReference type="NCBIfam" id="TIGR00350">
    <property type="entry name" value="lytR_cpsA_psr"/>
    <property type="match status" value="1"/>
</dbReference>
<organism evidence="4 5">
    <name type="scientific">Carnobacterium maltaromaticum</name>
    <name type="common">Carnobacterium piscicola</name>
    <dbReference type="NCBI Taxonomy" id="2751"/>
    <lineage>
        <taxon>Bacteria</taxon>
        <taxon>Bacillati</taxon>
        <taxon>Bacillota</taxon>
        <taxon>Bacilli</taxon>
        <taxon>Lactobacillales</taxon>
        <taxon>Carnobacteriaceae</taxon>
        <taxon>Carnobacterium</taxon>
    </lineage>
</organism>
<dbReference type="Proteomes" id="UP001290462">
    <property type="component" value="Unassembled WGS sequence"/>
</dbReference>
<dbReference type="AlphaFoldDB" id="A0AAW9K2X6"/>
<dbReference type="RefSeq" id="WP_010051485.1">
    <property type="nucleotide sequence ID" value="NZ_CBCPHU010000001.1"/>
</dbReference>
<comment type="caution">
    <text evidence="4">The sequence shown here is derived from an EMBL/GenBank/DDBJ whole genome shotgun (WGS) entry which is preliminary data.</text>
</comment>
<name>A0AAW9K2X6_CARML</name>